<reference evidence="9" key="1">
    <citation type="submission" date="2020-10" db="EMBL/GenBank/DDBJ databases">
        <authorList>
            <person name="Gilroy R."/>
        </authorList>
    </citation>
    <scope>NUCLEOTIDE SEQUENCE</scope>
    <source>
        <strain evidence="9">ChiGjej1B1-19959</strain>
    </source>
</reference>
<evidence type="ECO:0000256" key="6">
    <source>
        <dbReference type="RuleBase" id="RU004355"/>
    </source>
</evidence>
<comment type="similarity">
    <text evidence="5 6">Belongs to the XseA family.</text>
</comment>
<sequence>MILTVSQLNRYVKSKLDADENLDPIFLVGEISNCKYHSSGHLYFTLKDEASQVRAVMFRSAVSRLRFRAEDGMQVLLRGRASLYEAGGSYQVFAEDMQPDGAGALSVAFEQRKQKLAAEGLFDASRKRPLPAFPQTIGVITSGTGAAVQDILQILARRWPAAAVVLAPVAVQGEEAPAQIVEALQDFGKTRCADVLIVGRGGGSAEDLWAFNDERLVRAVAASPIPVISAVGHETDFTLCDFAADLRAPTPSAAAELAVPDRTEQRARLLQTRAYLAAAAADTVAAKRERLALLLSRGSFQKPRLFLDEKRMRLLQALSALQAQEKNTLHGAREQLGSLAAKLHSLSPLAVLARGYTLAAAPGGKTIGSVREIDEGDTLTVRFSDGTADCTVRTVQVFAKE</sequence>
<dbReference type="InterPro" id="IPR003753">
    <property type="entry name" value="Exonuc_VII_L"/>
</dbReference>
<evidence type="ECO:0000313" key="9">
    <source>
        <dbReference type="EMBL" id="HIU36510.1"/>
    </source>
</evidence>
<keyword evidence="4 5" id="KW-0269">Exonuclease</keyword>
<name>A0A9D1IGI3_9FIRM</name>
<evidence type="ECO:0000259" key="8">
    <source>
        <dbReference type="Pfam" id="PF13742"/>
    </source>
</evidence>
<organism evidence="9 10">
    <name type="scientific">Candidatus Fimenecus excrementigallinarum</name>
    <dbReference type="NCBI Taxonomy" id="2840816"/>
    <lineage>
        <taxon>Bacteria</taxon>
        <taxon>Bacillati</taxon>
        <taxon>Bacillota</taxon>
        <taxon>Clostridia</taxon>
        <taxon>Candidatus Fimenecus</taxon>
    </lineage>
</organism>
<comment type="caution">
    <text evidence="9">The sequence shown here is derived from an EMBL/GenBank/DDBJ whole genome shotgun (WGS) entry which is preliminary data.</text>
</comment>
<evidence type="ECO:0000256" key="4">
    <source>
        <dbReference type="ARBA" id="ARBA00022839"/>
    </source>
</evidence>
<dbReference type="CDD" id="cd04489">
    <property type="entry name" value="ExoVII_LU_OBF"/>
    <property type="match status" value="1"/>
</dbReference>
<evidence type="ECO:0000256" key="3">
    <source>
        <dbReference type="ARBA" id="ARBA00022801"/>
    </source>
</evidence>
<dbReference type="InterPro" id="IPR020579">
    <property type="entry name" value="Exonuc_VII_lsu_C"/>
</dbReference>
<dbReference type="GO" id="GO:0008855">
    <property type="term" value="F:exodeoxyribonuclease VII activity"/>
    <property type="evidence" value="ECO:0007669"/>
    <property type="project" value="UniProtKB-UniRule"/>
</dbReference>
<dbReference type="Proteomes" id="UP000824071">
    <property type="component" value="Unassembled WGS sequence"/>
</dbReference>
<comment type="subcellular location">
    <subcellularLocation>
        <location evidence="5 6">Cytoplasm</location>
    </subcellularLocation>
</comment>
<evidence type="ECO:0000256" key="1">
    <source>
        <dbReference type="ARBA" id="ARBA00022490"/>
    </source>
</evidence>
<keyword evidence="2 5" id="KW-0540">Nuclease</keyword>
<feature type="domain" description="Exonuclease VII large subunit C-terminal" evidence="7">
    <location>
        <begin position="121"/>
        <end position="329"/>
    </location>
</feature>
<proteinExistence type="inferred from homology"/>
<comment type="subunit">
    <text evidence="5">Heterooligomer composed of large and small subunits.</text>
</comment>
<comment type="catalytic activity">
    <reaction evidence="5 6">
        <text>Exonucleolytic cleavage in either 5'- to 3'- or 3'- to 5'-direction to yield nucleoside 5'-phosphates.</text>
        <dbReference type="EC" id="3.1.11.6"/>
    </reaction>
</comment>
<dbReference type="PANTHER" id="PTHR30008:SF0">
    <property type="entry name" value="EXODEOXYRIBONUCLEASE 7 LARGE SUBUNIT"/>
    <property type="match status" value="1"/>
</dbReference>
<keyword evidence="3 5" id="KW-0378">Hydrolase</keyword>
<dbReference type="PANTHER" id="PTHR30008">
    <property type="entry name" value="EXODEOXYRIBONUCLEASE 7 LARGE SUBUNIT"/>
    <property type="match status" value="1"/>
</dbReference>
<dbReference type="InterPro" id="IPR025824">
    <property type="entry name" value="OB-fold_nuc-bd_dom"/>
</dbReference>
<feature type="domain" description="OB-fold nucleic acid binding" evidence="8">
    <location>
        <begin position="3"/>
        <end position="98"/>
    </location>
</feature>
<dbReference type="GO" id="GO:0006308">
    <property type="term" value="P:DNA catabolic process"/>
    <property type="evidence" value="ECO:0007669"/>
    <property type="project" value="UniProtKB-UniRule"/>
</dbReference>
<evidence type="ECO:0000313" key="10">
    <source>
        <dbReference type="Proteomes" id="UP000824071"/>
    </source>
</evidence>
<evidence type="ECO:0000256" key="2">
    <source>
        <dbReference type="ARBA" id="ARBA00022722"/>
    </source>
</evidence>
<dbReference type="Pfam" id="PF02601">
    <property type="entry name" value="Exonuc_VII_L"/>
    <property type="match status" value="1"/>
</dbReference>
<dbReference type="NCBIfam" id="TIGR00237">
    <property type="entry name" value="xseA"/>
    <property type="match status" value="1"/>
</dbReference>
<reference evidence="9" key="2">
    <citation type="journal article" date="2021" name="PeerJ">
        <title>Extensive microbial diversity within the chicken gut microbiome revealed by metagenomics and culture.</title>
        <authorList>
            <person name="Gilroy R."/>
            <person name="Ravi A."/>
            <person name="Getino M."/>
            <person name="Pursley I."/>
            <person name="Horton D.L."/>
            <person name="Alikhan N.F."/>
            <person name="Baker D."/>
            <person name="Gharbi K."/>
            <person name="Hall N."/>
            <person name="Watson M."/>
            <person name="Adriaenssens E.M."/>
            <person name="Foster-Nyarko E."/>
            <person name="Jarju S."/>
            <person name="Secka A."/>
            <person name="Antonio M."/>
            <person name="Oren A."/>
            <person name="Chaudhuri R.R."/>
            <person name="La Ragione R."/>
            <person name="Hildebrand F."/>
            <person name="Pallen M.J."/>
        </authorList>
    </citation>
    <scope>NUCLEOTIDE SEQUENCE</scope>
    <source>
        <strain evidence="9">ChiGjej1B1-19959</strain>
    </source>
</reference>
<accession>A0A9D1IGI3</accession>
<dbReference type="HAMAP" id="MF_00378">
    <property type="entry name" value="Exonuc_7_L"/>
    <property type="match status" value="1"/>
</dbReference>
<dbReference type="Pfam" id="PF13742">
    <property type="entry name" value="tRNA_anti_2"/>
    <property type="match status" value="1"/>
</dbReference>
<evidence type="ECO:0000259" key="7">
    <source>
        <dbReference type="Pfam" id="PF02601"/>
    </source>
</evidence>
<dbReference type="EC" id="3.1.11.6" evidence="5"/>
<dbReference type="GO" id="GO:0009318">
    <property type="term" value="C:exodeoxyribonuclease VII complex"/>
    <property type="evidence" value="ECO:0007669"/>
    <property type="project" value="UniProtKB-UniRule"/>
</dbReference>
<dbReference type="GO" id="GO:0005737">
    <property type="term" value="C:cytoplasm"/>
    <property type="evidence" value="ECO:0007669"/>
    <property type="project" value="UniProtKB-SubCell"/>
</dbReference>
<evidence type="ECO:0000256" key="5">
    <source>
        <dbReference type="HAMAP-Rule" id="MF_00378"/>
    </source>
</evidence>
<dbReference type="EMBL" id="DVMW01000043">
    <property type="protein sequence ID" value="HIU36510.1"/>
    <property type="molecule type" value="Genomic_DNA"/>
</dbReference>
<dbReference type="GO" id="GO:0003676">
    <property type="term" value="F:nucleic acid binding"/>
    <property type="evidence" value="ECO:0007669"/>
    <property type="project" value="InterPro"/>
</dbReference>
<gene>
    <name evidence="5 9" type="primary">xseA</name>
    <name evidence="9" type="ORF">IAC53_07900</name>
</gene>
<comment type="function">
    <text evidence="5">Bidirectionally degrades single-stranded DNA into large acid-insoluble oligonucleotides, which are then degraded further into small acid-soluble oligonucleotides.</text>
</comment>
<dbReference type="AlphaFoldDB" id="A0A9D1IGI3"/>
<keyword evidence="1 5" id="KW-0963">Cytoplasm</keyword>
<protein>
    <recommendedName>
        <fullName evidence="5">Exodeoxyribonuclease 7 large subunit</fullName>
        <ecNumber evidence="5">3.1.11.6</ecNumber>
    </recommendedName>
    <alternativeName>
        <fullName evidence="5">Exodeoxyribonuclease VII large subunit</fullName>
        <shortName evidence="5">Exonuclease VII large subunit</shortName>
    </alternativeName>
</protein>